<dbReference type="AlphaFoldDB" id="A0A4Y7QGH1"/>
<protein>
    <recommendedName>
        <fullName evidence="3">Methyltransferase domain-containing protein</fullName>
    </recommendedName>
</protein>
<dbReference type="InterPro" id="IPR029063">
    <property type="entry name" value="SAM-dependent_MTases_sf"/>
</dbReference>
<dbReference type="CDD" id="cd02440">
    <property type="entry name" value="AdoMet_MTases"/>
    <property type="match status" value="1"/>
</dbReference>
<accession>A0A4Y7QGH1</accession>
<gene>
    <name evidence="1" type="ORF">BD410DRAFT_784393</name>
</gene>
<name>A0A4Y7QGH1_9AGAM</name>
<dbReference type="SUPFAM" id="SSF53335">
    <property type="entry name" value="S-adenosyl-L-methionine-dependent methyltransferases"/>
    <property type="match status" value="1"/>
</dbReference>
<proteinExistence type="predicted"/>
<dbReference type="Proteomes" id="UP000294933">
    <property type="component" value="Unassembled WGS sequence"/>
</dbReference>
<dbReference type="STRING" id="50990.A0A4Y7QGH1"/>
<evidence type="ECO:0000313" key="1">
    <source>
        <dbReference type="EMBL" id="TDL26298.1"/>
    </source>
</evidence>
<dbReference type="OrthoDB" id="184880at2759"/>
<keyword evidence="2" id="KW-1185">Reference proteome</keyword>
<organism evidence="1 2">
    <name type="scientific">Rickenella mellea</name>
    <dbReference type="NCBI Taxonomy" id="50990"/>
    <lineage>
        <taxon>Eukaryota</taxon>
        <taxon>Fungi</taxon>
        <taxon>Dikarya</taxon>
        <taxon>Basidiomycota</taxon>
        <taxon>Agaricomycotina</taxon>
        <taxon>Agaricomycetes</taxon>
        <taxon>Hymenochaetales</taxon>
        <taxon>Rickenellaceae</taxon>
        <taxon>Rickenella</taxon>
    </lineage>
</organism>
<dbReference type="Gene3D" id="3.40.50.150">
    <property type="entry name" value="Vaccinia Virus protein VP39"/>
    <property type="match status" value="1"/>
</dbReference>
<dbReference type="VEuPathDB" id="FungiDB:BD410DRAFT_784393"/>
<evidence type="ECO:0008006" key="3">
    <source>
        <dbReference type="Google" id="ProtNLM"/>
    </source>
</evidence>
<evidence type="ECO:0000313" key="2">
    <source>
        <dbReference type="Proteomes" id="UP000294933"/>
    </source>
</evidence>
<sequence length="209" mass="22972">MFCLVENPRPIGAFLILSSGSCSALPSSIDPKGISKVLDVAAGSLAWTLDLARTPGISTRLCPESNDPIRLYGCDISSAQFPPEEITSELGITVFVHDITTPFPEEMKRTFDLVNMRLLVLALSEQGRLHQNLMKVHVEPGGLLLIYEADTRYVRSSGKQAARKFEARVPLDENASDWMSRTNAVMQRSCMDVNGFIPESVLQIACLLC</sequence>
<dbReference type="EMBL" id="ML170162">
    <property type="protein sequence ID" value="TDL26298.1"/>
    <property type="molecule type" value="Genomic_DNA"/>
</dbReference>
<reference evidence="1 2" key="1">
    <citation type="submission" date="2018-06" db="EMBL/GenBank/DDBJ databases">
        <title>A transcriptomic atlas of mushroom development highlights an independent origin of complex multicellularity.</title>
        <authorList>
            <consortium name="DOE Joint Genome Institute"/>
            <person name="Krizsan K."/>
            <person name="Almasi E."/>
            <person name="Merenyi Z."/>
            <person name="Sahu N."/>
            <person name="Viragh M."/>
            <person name="Koszo T."/>
            <person name="Mondo S."/>
            <person name="Kiss B."/>
            <person name="Balint B."/>
            <person name="Kues U."/>
            <person name="Barry K."/>
            <person name="Hegedus J.C."/>
            <person name="Henrissat B."/>
            <person name="Johnson J."/>
            <person name="Lipzen A."/>
            <person name="Ohm R."/>
            <person name="Nagy I."/>
            <person name="Pangilinan J."/>
            <person name="Yan J."/>
            <person name="Xiong Y."/>
            <person name="Grigoriev I.V."/>
            <person name="Hibbett D.S."/>
            <person name="Nagy L.G."/>
        </authorList>
    </citation>
    <scope>NUCLEOTIDE SEQUENCE [LARGE SCALE GENOMIC DNA]</scope>
    <source>
        <strain evidence="1 2">SZMC22713</strain>
    </source>
</reference>